<reference evidence="2 3" key="1">
    <citation type="submission" date="2024-01" db="EMBL/GenBank/DDBJ databases">
        <title>Genome assemblies of Stephania.</title>
        <authorList>
            <person name="Yang L."/>
        </authorList>
    </citation>
    <scope>NUCLEOTIDE SEQUENCE [LARGE SCALE GENOMIC DNA]</scope>
    <source>
        <strain evidence="2">JXDWG</strain>
        <tissue evidence="2">Leaf</tissue>
    </source>
</reference>
<keyword evidence="3" id="KW-1185">Reference proteome</keyword>
<feature type="compositionally biased region" description="Acidic residues" evidence="1">
    <location>
        <begin position="65"/>
        <end position="81"/>
    </location>
</feature>
<evidence type="ECO:0000256" key="1">
    <source>
        <dbReference type="SAM" id="MobiDB-lite"/>
    </source>
</evidence>
<feature type="region of interest" description="Disordered" evidence="1">
    <location>
        <begin position="1"/>
        <end position="83"/>
    </location>
</feature>
<protein>
    <submittedName>
        <fullName evidence="2">Uncharacterized protein</fullName>
    </submittedName>
</protein>
<dbReference type="AlphaFoldDB" id="A0AAP0EKC4"/>
<dbReference type="Proteomes" id="UP001419268">
    <property type="component" value="Unassembled WGS sequence"/>
</dbReference>
<name>A0AAP0EKC4_9MAGN</name>
<accession>A0AAP0EKC4</accession>
<organism evidence="2 3">
    <name type="scientific">Stephania cephalantha</name>
    <dbReference type="NCBI Taxonomy" id="152367"/>
    <lineage>
        <taxon>Eukaryota</taxon>
        <taxon>Viridiplantae</taxon>
        <taxon>Streptophyta</taxon>
        <taxon>Embryophyta</taxon>
        <taxon>Tracheophyta</taxon>
        <taxon>Spermatophyta</taxon>
        <taxon>Magnoliopsida</taxon>
        <taxon>Ranunculales</taxon>
        <taxon>Menispermaceae</taxon>
        <taxon>Menispermoideae</taxon>
        <taxon>Cissampelideae</taxon>
        <taxon>Stephania</taxon>
    </lineage>
</organism>
<comment type="caution">
    <text evidence="2">The sequence shown here is derived from an EMBL/GenBank/DDBJ whole genome shotgun (WGS) entry which is preliminary data.</text>
</comment>
<evidence type="ECO:0000313" key="3">
    <source>
        <dbReference type="Proteomes" id="UP001419268"/>
    </source>
</evidence>
<dbReference type="EMBL" id="JBBNAG010000011">
    <property type="protein sequence ID" value="KAK9095080.1"/>
    <property type="molecule type" value="Genomic_DNA"/>
</dbReference>
<proteinExistence type="predicted"/>
<sequence>MKVSKVTVWSRKGKRAGKEKIGKGAVKNTGKESTALRDTSSEEEMEEEEGNKEDSPIGQGFMNTSDEEGCNLPDDSDEYTEEEHNSLIRELMKKIMMRLSMKL</sequence>
<gene>
    <name evidence="2" type="ORF">Scep_026549</name>
</gene>
<feature type="compositionally biased region" description="Acidic residues" evidence="1">
    <location>
        <begin position="41"/>
        <end position="51"/>
    </location>
</feature>
<evidence type="ECO:0000313" key="2">
    <source>
        <dbReference type="EMBL" id="KAK9095080.1"/>
    </source>
</evidence>